<evidence type="ECO:0000259" key="7">
    <source>
        <dbReference type="Pfam" id="PF01061"/>
    </source>
</evidence>
<evidence type="ECO:0000256" key="4">
    <source>
        <dbReference type="ARBA" id="ARBA00023136"/>
    </source>
</evidence>
<protein>
    <recommendedName>
        <fullName evidence="7">ABC-2 type transporter transmembrane domain-containing protein</fullName>
    </recommendedName>
</protein>
<keyword evidence="2 6" id="KW-0812">Transmembrane</keyword>
<keyword evidence="4 6" id="KW-0472">Membrane</keyword>
<organism evidence="8 9">
    <name type="scientific">Vanilla planifolia</name>
    <name type="common">Vanilla</name>
    <dbReference type="NCBI Taxonomy" id="51239"/>
    <lineage>
        <taxon>Eukaryota</taxon>
        <taxon>Viridiplantae</taxon>
        <taxon>Streptophyta</taxon>
        <taxon>Embryophyta</taxon>
        <taxon>Tracheophyta</taxon>
        <taxon>Spermatophyta</taxon>
        <taxon>Magnoliopsida</taxon>
        <taxon>Liliopsida</taxon>
        <taxon>Asparagales</taxon>
        <taxon>Orchidaceae</taxon>
        <taxon>Vanilloideae</taxon>
        <taxon>Vanilleae</taxon>
        <taxon>Vanilla</taxon>
    </lineage>
</organism>
<dbReference type="GO" id="GO:0016020">
    <property type="term" value="C:membrane"/>
    <property type="evidence" value="ECO:0007669"/>
    <property type="project" value="UniProtKB-SubCell"/>
</dbReference>
<evidence type="ECO:0000313" key="9">
    <source>
        <dbReference type="Proteomes" id="UP000636800"/>
    </source>
</evidence>
<keyword evidence="3 6" id="KW-1133">Transmembrane helix</keyword>
<evidence type="ECO:0000256" key="2">
    <source>
        <dbReference type="ARBA" id="ARBA00022692"/>
    </source>
</evidence>
<gene>
    <name evidence="8" type="ORF">HPP92_024409</name>
</gene>
<dbReference type="OrthoDB" id="673795at2759"/>
<proteinExistence type="predicted"/>
<comment type="caution">
    <text evidence="8">The sequence shown here is derived from an EMBL/GenBank/DDBJ whole genome shotgun (WGS) entry which is preliminary data.</text>
</comment>
<dbReference type="PANTHER" id="PTHR46835:SF3">
    <property type="entry name" value="BASIC-LEUCINE ZIPPER (BZIP) TRANSCRIPTION FACTOR FAMILY PROTEIN"/>
    <property type="match status" value="1"/>
</dbReference>
<evidence type="ECO:0000256" key="6">
    <source>
        <dbReference type="SAM" id="Phobius"/>
    </source>
</evidence>
<feature type="compositionally biased region" description="Gly residues" evidence="5">
    <location>
        <begin position="340"/>
        <end position="360"/>
    </location>
</feature>
<feature type="compositionally biased region" description="Basic and acidic residues" evidence="5">
    <location>
        <begin position="304"/>
        <end position="324"/>
    </location>
</feature>
<feature type="transmembrane region" description="Helical" evidence="6">
    <location>
        <begin position="173"/>
        <end position="189"/>
    </location>
</feature>
<evidence type="ECO:0000256" key="1">
    <source>
        <dbReference type="ARBA" id="ARBA00004141"/>
    </source>
</evidence>
<dbReference type="Pfam" id="PF01061">
    <property type="entry name" value="ABC2_membrane"/>
    <property type="match status" value="1"/>
</dbReference>
<dbReference type="GO" id="GO:0140359">
    <property type="term" value="F:ABC-type transporter activity"/>
    <property type="evidence" value="ECO:0007669"/>
    <property type="project" value="InterPro"/>
</dbReference>
<keyword evidence="9" id="KW-1185">Reference proteome</keyword>
<comment type="subcellular location">
    <subcellularLocation>
        <location evidence="1">Membrane</location>
        <topology evidence="1">Multi-pass membrane protein</topology>
    </subcellularLocation>
</comment>
<reference evidence="8 9" key="1">
    <citation type="journal article" date="2020" name="Nat. Food">
        <title>A phased Vanilla planifolia genome enables genetic improvement of flavour and production.</title>
        <authorList>
            <person name="Hasing T."/>
            <person name="Tang H."/>
            <person name="Brym M."/>
            <person name="Khazi F."/>
            <person name="Huang T."/>
            <person name="Chambers A.H."/>
        </authorList>
    </citation>
    <scope>NUCLEOTIDE SEQUENCE [LARGE SCALE GENOMIC DNA]</scope>
    <source>
        <tissue evidence="8">Leaf</tissue>
    </source>
</reference>
<accession>A0A835PP71</accession>
<dbReference type="PANTHER" id="PTHR46835">
    <property type="entry name" value="BASIC-LEUCINE ZIPPER (BZIP) TRANSCRIPTION FACTOR FAMILY PROTEIN-RELATED"/>
    <property type="match status" value="1"/>
</dbReference>
<name>A0A835PP71_VANPL</name>
<evidence type="ECO:0000256" key="3">
    <source>
        <dbReference type="ARBA" id="ARBA00022989"/>
    </source>
</evidence>
<evidence type="ECO:0000256" key="5">
    <source>
        <dbReference type="SAM" id="MobiDB-lite"/>
    </source>
</evidence>
<dbReference type="EMBL" id="JADCNL010000013">
    <property type="protein sequence ID" value="KAG0455117.1"/>
    <property type="molecule type" value="Genomic_DNA"/>
</dbReference>
<feature type="domain" description="ABC-2 type transporter transmembrane" evidence="7">
    <location>
        <begin position="173"/>
        <end position="220"/>
    </location>
</feature>
<dbReference type="AlphaFoldDB" id="A0A835PP71"/>
<feature type="transmembrane region" description="Helical" evidence="6">
    <location>
        <begin position="195"/>
        <end position="215"/>
    </location>
</feature>
<dbReference type="InterPro" id="IPR013525">
    <property type="entry name" value="ABC2_TM"/>
</dbReference>
<dbReference type="InterPro" id="IPR044797">
    <property type="entry name" value="At4g06598-like"/>
</dbReference>
<feature type="region of interest" description="Disordered" evidence="5">
    <location>
        <begin position="296"/>
        <end position="360"/>
    </location>
</feature>
<evidence type="ECO:0000313" key="8">
    <source>
        <dbReference type="EMBL" id="KAG0455117.1"/>
    </source>
</evidence>
<dbReference type="Proteomes" id="UP000636800">
    <property type="component" value="Chromosome 13"/>
</dbReference>
<sequence>MEGMKGAASFRNPGKQLFLPPKSPFPNLAAPIYGGYGSAGFNGTPMQGEGYRHHQRTSSESFLFEEQQPSWLDDLLSEPETSARRGTHRRSSSDSFACIEGALVYANMDNSAQEECRAVRSIPLWGSQELDTLKDARNYYLEGSLFGESSFHRQKNRVWESAFNKVEELNSNFLSFLYFTYFGMLAMALSPNMQAATILSSSFFILFTLLSGFIIPKPEVQHGGHGSIGLSTTWTLQGLIVTQYGSGFGDQQIRDYVLKHFGYKEDFNGIMIAVLLGRDSKKNDMTTIPRVKQSMTGLRGRRWRPWEKEEGRKLWEQGREKAGGGEEGGGGGDGNKDGNGLKGGSGGKGKGSDGGGGDGW</sequence>